<reference evidence="3" key="1">
    <citation type="submission" date="2023-07" db="EMBL/GenBank/DDBJ databases">
        <authorList>
            <person name="Deng Y."/>
            <person name="Zhang Y.-Q."/>
        </authorList>
    </citation>
    <scope>NUCLEOTIDE SEQUENCE [LARGE SCALE GENOMIC DNA]</scope>
    <source>
        <strain evidence="3">CPCC 205710</strain>
    </source>
</reference>
<dbReference type="InterPro" id="IPR036188">
    <property type="entry name" value="FAD/NAD-bd_sf"/>
</dbReference>
<evidence type="ECO:0000259" key="1">
    <source>
        <dbReference type="Pfam" id="PF17885"/>
    </source>
</evidence>
<dbReference type="Proteomes" id="UP001206639">
    <property type="component" value="Unassembled WGS sequence"/>
</dbReference>
<organism evidence="2 3">
    <name type="scientific">Mycobacterium deserti</name>
    <dbReference type="NCBI Taxonomy" id="2978347"/>
    <lineage>
        <taxon>Bacteria</taxon>
        <taxon>Bacillati</taxon>
        <taxon>Actinomycetota</taxon>
        <taxon>Actinomycetes</taxon>
        <taxon>Mycobacteriales</taxon>
        <taxon>Mycobacteriaceae</taxon>
        <taxon>Mycobacterium</taxon>
    </lineage>
</organism>
<proteinExistence type="predicted"/>
<evidence type="ECO:0000313" key="3">
    <source>
        <dbReference type="Proteomes" id="UP001206639"/>
    </source>
</evidence>
<gene>
    <name evidence="2" type="ORF">N4S67_26040</name>
</gene>
<feature type="domain" description="Styrene monooxygenase StyA putative substrate binding" evidence="1">
    <location>
        <begin position="26"/>
        <end position="131"/>
    </location>
</feature>
<dbReference type="Pfam" id="PF17885">
    <property type="entry name" value="Smoa_sbd"/>
    <property type="match status" value="1"/>
</dbReference>
<dbReference type="InterPro" id="IPR041654">
    <property type="entry name" value="StyA_sbd"/>
</dbReference>
<protein>
    <recommendedName>
        <fullName evidence="1">Styrene monooxygenase StyA putative substrate binding domain-containing protein</fullName>
    </recommendedName>
</protein>
<dbReference type="SUPFAM" id="SSF51905">
    <property type="entry name" value="FAD/NAD(P)-binding domain"/>
    <property type="match status" value="1"/>
</dbReference>
<dbReference type="RefSeq" id="WP_260995937.1">
    <property type="nucleotide sequence ID" value="NZ_JAODWD010000007.1"/>
</dbReference>
<dbReference type="Gene3D" id="3.50.50.60">
    <property type="entry name" value="FAD/NAD(P)-binding domain"/>
    <property type="match status" value="1"/>
</dbReference>
<dbReference type="Gene3D" id="3.30.9.40">
    <property type="match status" value="1"/>
</dbReference>
<dbReference type="EMBL" id="JAODWD010000007">
    <property type="protein sequence ID" value="MCT7661862.1"/>
    <property type="molecule type" value="Genomic_DNA"/>
</dbReference>
<accession>A0ABT2MHW8</accession>
<keyword evidence="3" id="KW-1185">Reference proteome</keyword>
<evidence type="ECO:0000313" key="2">
    <source>
        <dbReference type="EMBL" id="MCT7661862.1"/>
    </source>
</evidence>
<sequence>MTVASATQETLEQLTLDFDMVFVATGKASFGGLFAVDESRTVFDAPQRHLTQLLIRGVPSVEGQERLYFRFLPEHGEIFMGPILHMSRKRAHTFLIEARPGGDFDRFGDTGNPQDALAVARGIVDDHLAWEPMLKNVELADPLAYLKGAIRPLVRRPVAHLEATGRSVYAVGDVAFVHDPIAGQGGNCTVAYVDHLLSTISKTPSDRLDPDFVEERYEEFWHTQGQFIVGLSVAMVAPPTPALQKILAAAAKSRSVADRVASAFAYPERIAPFLGSEARADEFIASAQGKPDSLNEQEPAAAR</sequence>
<name>A0ABT2MHW8_9MYCO</name>
<comment type="caution">
    <text evidence="2">The sequence shown here is derived from an EMBL/GenBank/DDBJ whole genome shotgun (WGS) entry which is preliminary data.</text>
</comment>
<dbReference type="Gene3D" id="6.10.250.650">
    <property type="match status" value="1"/>
</dbReference>